<dbReference type="InParanoid" id="I7LUP5"/>
<feature type="compositionally biased region" description="Polar residues" evidence="1">
    <location>
        <begin position="1"/>
        <end position="24"/>
    </location>
</feature>
<evidence type="ECO:0000256" key="1">
    <source>
        <dbReference type="SAM" id="MobiDB-lite"/>
    </source>
</evidence>
<sequence>MNNLIQPNDKSSSGQHNKQVTSPISLEHLEKTESQELPQEFNDINDEKDKPQSSILVHFESFSKLFSNKDIIKLQAEKDILQKTLAQTVAEKVQILAEKEQMLAEKDLNLAKKDEDIKKLLAEKDEDRKKLLALISQYQSQGASNNVQNNEVAPLSENQAVFSNSEAQQNQEQF</sequence>
<dbReference type="eggNOG" id="ENOG502T0YS">
    <property type="taxonomic scope" value="Eukaryota"/>
</dbReference>
<feature type="region of interest" description="Disordered" evidence="1">
    <location>
        <begin position="140"/>
        <end position="174"/>
    </location>
</feature>
<dbReference type="EMBL" id="GG662703">
    <property type="protein sequence ID" value="EAR95642.2"/>
    <property type="molecule type" value="Genomic_DNA"/>
</dbReference>
<dbReference type="RefSeq" id="XP_001015887.2">
    <property type="nucleotide sequence ID" value="XM_001015887.2"/>
</dbReference>
<dbReference type="KEGG" id="tet:TTHERM_00266520"/>
<dbReference type="GeneID" id="7840726"/>
<keyword evidence="3" id="KW-1185">Reference proteome</keyword>
<reference evidence="3" key="1">
    <citation type="journal article" date="2006" name="PLoS Biol.">
        <title>Macronuclear genome sequence of the ciliate Tetrahymena thermophila, a model eukaryote.</title>
        <authorList>
            <person name="Eisen J.A."/>
            <person name="Coyne R.S."/>
            <person name="Wu M."/>
            <person name="Wu D."/>
            <person name="Thiagarajan M."/>
            <person name="Wortman J.R."/>
            <person name="Badger J.H."/>
            <person name="Ren Q."/>
            <person name="Amedeo P."/>
            <person name="Jones K.M."/>
            <person name="Tallon L.J."/>
            <person name="Delcher A.L."/>
            <person name="Salzberg S.L."/>
            <person name="Silva J.C."/>
            <person name="Haas B.J."/>
            <person name="Majoros W.H."/>
            <person name="Farzad M."/>
            <person name="Carlton J.M."/>
            <person name="Smith R.K. Jr."/>
            <person name="Garg J."/>
            <person name="Pearlman R.E."/>
            <person name="Karrer K.M."/>
            <person name="Sun L."/>
            <person name="Manning G."/>
            <person name="Elde N.C."/>
            <person name="Turkewitz A.P."/>
            <person name="Asai D.J."/>
            <person name="Wilkes D.E."/>
            <person name="Wang Y."/>
            <person name="Cai H."/>
            <person name="Collins K."/>
            <person name="Stewart B.A."/>
            <person name="Lee S.R."/>
            <person name="Wilamowska K."/>
            <person name="Weinberg Z."/>
            <person name="Ruzzo W.L."/>
            <person name="Wloga D."/>
            <person name="Gaertig J."/>
            <person name="Frankel J."/>
            <person name="Tsao C.-C."/>
            <person name="Gorovsky M.A."/>
            <person name="Keeling P.J."/>
            <person name="Waller R.F."/>
            <person name="Patron N.J."/>
            <person name="Cherry J.M."/>
            <person name="Stover N.A."/>
            <person name="Krieger C.J."/>
            <person name="del Toro C."/>
            <person name="Ryder H.F."/>
            <person name="Williamson S.C."/>
            <person name="Barbeau R.A."/>
            <person name="Hamilton E.P."/>
            <person name="Orias E."/>
        </authorList>
    </citation>
    <scope>NUCLEOTIDE SEQUENCE [LARGE SCALE GENOMIC DNA]</scope>
    <source>
        <strain evidence="3">SB210</strain>
    </source>
</reference>
<proteinExistence type="predicted"/>
<name>I7LUP5_TETTS</name>
<evidence type="ECO:0000313" key="2">
    <source>
        <dbReference type="EMBL" id="EAR95642.2"/>
    </source>
</evidence>
<dbReference type="Proteomes" id="UP000009168">
    <property type="component" value="Unassembled WGS sequence"/>
</dbReference>
<evidence type="ECO:0000313" key="3">
    <source>
        <dbReference type="Proteomes" id="UP000009168"/>
    </source>
</evidence>
<gene>
    <name evidence="2" type="ORF">TTHERM_00266520</name>
</gene>
<dbReference type="AlphaFoldDB" id="I7LUP5"/>
<organism evidence="2 3">
    <name type="scientific">Tetrahymena thermophila (strain SB210)</name>
    <dbReference type="NCBI Taxonomy" id="312017"/>
    <lineage>
        <taxon>Eukaryota</taxon>
        <taxon>Sar</taxon>
        <taxon>Alveolata</taxon>
        <taxon>Ciliophora</taxon>
        <taxon>Intramacronucleata</taxon>
        <taxon>Oligohymenophorea</taxon>
        <taxon>Hymenostomatida</taxon>
        <taxon>Tetrahymenina</taxon>
        <taxon>Tetrahymenidae</taxon>
        <taxon>Tetrahymena</taxon>
    </lineage>
</organism>
<protein>
    <submittedName>
        <fullName evidence="2">Uncharacterized protein</fullName>
    </submittedName>
</protein>
<accession>I7LUP5</accession>
<feature type="region of interest" description="Disordered" evidence="1">
    <location>
        <begin position="1"/>
        <end position="49"/>
    </location>
</feature>